<evidence type="ECO:0000313" key="3">
    <source>
        <dbReference type="EMBL" id="KAK5143499.1"/>
    </source>
</evidence>
<dbReference type="Proteomes" id="UP001308179">
    <property type="component" value="Unassembled WGS sequence"/>
</dbReference>
<accession>A0ABR0L4R6</accession>
<sequence length="392" mass="44054">MSAASRLPTIAGTITLGALVAGITSLPSVRAYIAKFLGAKASKHMWKIAAVAFALTNFKNLPGVWHIRVLRGILYQLYLQPSPQPPKHLFAPLITSSRNSLYDCDYVGSPKRYYDNHAITNRYLGQNFHKSNSTYFTDLDVARAHTVGCLVRTGLARLNRGDEEGLPIETKSANGSYYVALGAVSCFFQKQIEPLQSFEIYTRVLSWDRKWLYLVSHVVEKGAIKPEAYVLQPWKKSKRRSEALKREDEDLRKHIYASSLARYCFKKGRLTINPEIVLERSRLLPQRPTNVGLPPRAEVSNNATPSENAQTPASNVDLSGPETVAREVSTRLGDYAEHIGDHHAVDDDGWLWGDMEKERLRGLETAVHFDKLSAVHNELRAGEVLGEYADYW</sequence>
<dbReference type="PANTHER" id="PTHR12475:SF4">
    <property type="entry name" value="PROTEIN THEM6"/>
    <property type="match status" value="1"/>
</dbReference>
<evidence type="ECO:0000256" key="2">
    <source>
        <dbReference type="SAM" id="MobiDB-lite"/>
    </source>
</evidence>
<evidence type="ECO:0000313" key="4">
    <source>
        <dbReference type="Proteomes" id="UP001308179"/>
    </source>
</evidence>
<reference evidence="3 4" key="1">
    <citation type="submission" date="2023-08" db="EMBL/GenBank/DDBJ databases">
        <title>Black Yeasts Isolated from many extreme environments.</title>
        <authorList>
            <person name="Coleine C."/>
            <person name="Stajich J.E."/>
            <person name="Selbmann L."/>
        </authorList>
    </citation>
    <scope>NUCLEOTIDE SEQUENCE [LARGE SCALE GENOMIC DNA]</scope>
    <source>
        <strain evidence="3 4">CCFEE 5386</strain>
    </source>
</reference>
<proteinExistence type="inferred from homology"/>
<organism evidence="3 4">
    <name type="scientific">Rachicladosporium monterosium</name>
    <dbReference type="NCBI Taxonomy" id="1507873"/>
    <lineage>
        <taxon>Eukaryota</taxon>
        <taxon>Fungi</taxon>
        <taxon>Dikarya</taxon>
        <taxon>Ascomycota</taxon>
        <taxon>Pezizomycotina</taxon>
        <taxon>Dothideomycetes</taxon>
        <taxon>Dothideomycetidae</taxon>
        <taxon>Cladosporiales</taxon>
        <taxon>Cladosporiaceae</taxon>
        <taxon>Rachicladosporium</taxon>
    </lineage>
</organism>
<evidence type="ECO:0008006" key="5">
    <source>
        <dbReference type="Google" id="ProtNLM"/>
    </source>
</evidence>
<feature type="compositionally biased region" description="Polar residues" evidence="2">
    <location>
        <begin position="299"/>
        <end position="317"/>
    </location>
</feature>
<protein>
    <recommendedName>
        <fullName evidence="5">Capsule polysaccharide biosynthesis protein</fullName>
    </recommendedName>
</protein>
<dbReference type="InterPro" id="IPR051490">
    <property type="entry name" value="THEM6_lcsJ_thioesterase"/>
</dbReference>
<comment type="caution">
    <text evidence="3">The sequence shown here is derived from an EMBL/GenBank/DDBJ whole genome shotgun (WGS) entry which is preliminary data.</text>
</comment>
<evidence type="ECO:0000256" key="1">
    <source>
        <dbReference type="ARBA" id="ARBA00038476"/>
    </source>
</evidence>
<dbReference type="InterPro" id="IPR029069">
    <property type="entry name" value="HotDog_dom_sf"/>
</dbReference>
<keyword evidence="4" id="KW-1185">Reference proteome</keyword>
<feature type="region of interest" description="Disordered" evidence="2">
    <location>
        <begin position="287"/>
        <end position="319"/>
    </location>
</feature>
<dbReference type="SUPFAM" id="SSF54637">
    <property type="entry name" value="Thioesterase/thiol ester dehydrase-isomerase"/>
    <property type="match status" value="1"/>
</dbReference>
<dbReference type="PANTHER" id="PTHR12475">
    <property type="match status" value="1"/>
</dbReference>
<gene>
    <name evidence="3" type="ORF">LTR32_004380</name>
</gene>
<name>A0ABR0L4R6_9PEZI</name>
<comment type="similarity">
    <text evidence="1">Belongs to the lcsJ thioesterase family.</text>
</comment>
<dbReference type="EMBL" id="JAVRRR010000308">
    <property type="protein sequence ID" value="KAK5143499.1"/>
    <property type="molecule type" value="Genomic_DNA"/>
</dbReference>